<keyword evidence="3" id="KW-1185">Reference proteome</keyword>
<keyword evidence="1" id="KW-0732">Signal</keyword>
<feature type="chain" id="PRO_5046074902" evidence="1">
    <location>
        <begin position="25"/>
        <end position="206"/>
    </location>
</feature>
<accession>A0ABT3AZ24</accession>
<protein>
    <submittedName>
        <fullName evidence="2">Uncharacterized protein</fullName>
    </submittedName>
</protein>
<dbReference type="EMBL" id="JAOWRF010000157">
    <property type="protein sequence ID" value="MCV3213975.1"/>
    <property type="molecule type" value="Genomic_DNA"/>
</dbReference>
<proteinExistence type="predicted"/>
<dbReference type="RefSeq" id="WP_263745510.1">
    <property type="nucleotide sequence ID" value="NZ_JAOWRF010000157.1"/>
</dbReference>
<dbReference type="Proteomes" id="UP001526143">
    <property type="component" value="Unassembled WGS sequence"/>
</dbReference>
<sequence length="206" mass="22866">MKQLLVITALISPLCLITSTQVLAQTQPTEEQIQQACANRQIDKLPAPFSDVPKEHWASEAVGNLYYCKSARGNASTSELKTAPDKVTINGRSYAIDTYLWRNFMPSTTPNNKGIMASVRLKAEDGKPVASTLTADKLWLIKSNGETIWETTFSEQPRISNSGVEMVVRGGPNLEPDSVVDVVVRLQNGNKTYLVRSHKQKIQRTY</sequence>
<evidence type="ECO:0000313" key="3">
    <source>
        <dbReference type="Proteomes" id="UP001526143"/>
    </source>
</evidence>
<gene>
    <name evidence="2" type="ORF">OGM63_10685</name>
</gene>
<organism evidence="2 3">
    <name type="scientific">Plectonema radiosum NIES-515</name>
    <dbReference type="NCBI Taxonomy" id="2986073"/>
    <lineage>
        <taxon>Bacteria</taxon>
        <taxon>Bacillati</taxon>
        <taxon>Cyanobacteriota</taxon>
        <taxon>Cyanophyceae</taxon>
        <taxon>Oscillatoriophycideae</taxon>
        <taxon>Oscillatoriales</taxon>
        <taxon>Microcoleaceae</taxon>
        <taxon>Plectonema</taxon>
    </lineage>
</organism>
<feature type="signal peptide" evidence="1">
    <location>
        <begin position="1"/>
        <end position="24"/>
    </location>
</feature>
<reference evidence="2 3" key="1">
    <citation type="submission" date="2022-10" db="EMBL/GenBank/DDBJ databases">
        <title>Identification of biosynthetic pathway for the production of the potent trypsin inhibitor radiosumin.</title>
        <authorList>
            <person name="Fewer D.P."/>
            <person name="Delbaje E."/>
            <person name="Ouyang X."/>
            <person name="Agostino P.D."/>
            <person name="Wahlsten M."/>
            <person name="Jokela J."/>
            <person name="Permi P."/>
            <person name="Haapaniemi E."/>
            <person name="Koistinen H."/>
        </authorList>
    </citation>
    <scope>NUCLEOTIDE SEQUENCE [LARGE SCALE GENOMIC DNA]</scope>
    <source>
        <strain evidence="2 3">NIES-515</strain>
    </source>
</reference>
<comment type="caution">
    <text evidence="2">The sequence shown here is derived from an EMBL/GenBank/DDBJ whole genome shotgun (WGS) entry which is preliminary data.</text>
</comment>
<evidence type="ECO:0000313" key="2">
    <source>
        <dbReference type="EMBL" id="MCV3213975.1"/>
    </source>
</evidence>
<evidence type="ECO:0000256" key="1">
    <source>
        <dbReference type="SAM" id="SignalP"/>
    </source>
</evidence>
<name>A0ABT3AZ24_9CYAN</name>